<dbReference type="PATRIC" id="fig|1261131.3.peg.460"/>
<dbReference type="RefSeq" id="WP_007557366.1">
    <property type="nucleotide sequence ID" value="NC_022793.1"/>
</dbReference>
<proteinExistence type="predicted"/>
<gene>
    <name evidence="2" type="ORF">lam_481</name>
</gene>
<evidence type="ECO:0000256" key="1">
    <source>
        <dbReference type="SAM" id="SignalP"/>
    </source>
</evidence>
<dbReference type="Proteomes" id="UP000017862">
    <property type="component" value="Chromosome"/>
</dbReference>
<dbReference type="SUPFAM" id="SSF103515">
    <property type="entry name" value="Autotransporter"/>
    <property type="match status" value="1"/>
</dbReference>
<reference evidence="2 3" key="1">
    <citation type="journal article" date="2014" name="Mol. Plant Microbe Interact.">
        <title>The complete genome sequence of Candidatus Liberibacter americanus, associated with citrus Huanglongbing.</title>
        <authorList>
            <person name="Wulff N.A."/>
            <person name="Zhang S."/>
            <person name="Setubal J.C."/>
            <person name="Almeida N.F."/>
            <person name="Martins E.C."/>
            <person name="Harakava R."/>
            <person name="Kumar D."/>
            <person name="Rangel L.T."/>
            <person name="Foissac X."/>
            <person name="Bove J."/>
            <person name="Gabriel D.W."/>
        </authorList>
    </citation>
    <scope>NUCLEOTIDE SEQUENCE [LARGE SCALE GENOMIC DNA]</scope>
    <source>
        <strain evidence="2 3">Sao Paulo</strain>
    </source>
</reference>
<dbReference type="AlphaFoldDB" id="U6B4M1"/>
<keyword evidence="1" id="KW-0732">Signal</keyword>
<dbReference type="HOGENOM" id="CLU_1056405_0_0_5"/>
<dbReference type="KEGG" id="lar:lam_481"/>
<accession>U6B4M1</accession>
<feature type="chain" id="PRO_5004667190" evidence="1">
    <location>
        <begin position="25"/>
        <end position="263"/>
    </location>
</feature>
<dbReference type="STRING" id="1261131.lam_481"/>
<dbReference type="Gene3D" id="2.40.160.20">
    <property type="match status" value="1"/>
</dbReference>
<dbReference type="EMBL" id="CP006604">
    <property type="protein sequence ID" value="AHA27840.1"/>
    <property type="molecule type" value="Genomic_DNA"/>
</dbReference>
<evidence type="ECO:0000313" key="2">
    <source>
        <dbReference type="EMBL" id="AHA27840.1"/>
    </source>
</evidence>
<keyword evidence="3" id="KW-1185">Reference proteome</keyword>
<dbReference type="InterPro" id="IPR036709">
    <property type="entry name" value="Autotransporte_beta_dom_sf"/>
</dbReference>
<sequence>MKSNKYSACLLAAAFGILPSQSLAVDVSKKPSLSKSSVSSTSDSIFSIGNRYQFDERGLWTGYSTSLNLAMQYNKVDILGSKSNNSKVYYIGLGSGYDYQMGDFVAGFNADLTAGLLQKEVSSELKTSGTEKNSKNTYTIESRSMLRAGYSFESILIYGEGGLSVSGILDKSSEAVEANGKTDVFKKLKFTDKILFAPVIGIGTQVRIDDNISVGGSYHYTTGKFELTNKGNSSADPKVDVITDDIDANLDKHRFSMNIRYHY</sequence>
<organism evidence="2 3">
    <name type="scientific">Candidatus Liberibacter americanus str. Sao Paulo</name>
    <dbReference type="NCBI Taxonomy" id="1261131"/>
    <lineage>
        <taxon>Bacteria</taxon>
        <taxon>Pseudomonadati</taxon>
        <taxon>Pseudomonadota</taxon>
        <taxon>Alphaproteobacteria</taxon>
        <taxon>Hyphomicrobiales</taxon>
        <taxon>Rhizobiaceae</taxon>
        <taxon>Liberibacter</taxon>
    </lineage>
</organism>
<feature type="signal peptide" evidence="1">
    <location>
        <begin position="1"/>
        <end position="24"/>
    </location>
</feature>
<evidence type="ECO:0000313" key="3">
    <source>
        <dbReference type="Proteomes" id="UP000017862"/>
    </source>
</evidence>
<protein>
    <submittedName>
        <fullName evidence="2">Uncharacterized protein</fullName>
    </submittedName>
</protein>
<name>U6B4M1_9HYPH</name>